<dbReference type="GO" id="GO:0003677">
    <property type="term" value="F:DNA binding"/>
    <property type="evidence" value="ECO:0007669"/>
    <property type="project" value="UniProtKB-KW"/>
</dbReference>
<dbReference type="PANTHER" id="PTHR10865:SF28">
    <property type="entry name" value="ELM2 DOMAIN-CONTAINING PROTEIN"/>
    <property type="match status" value="1"/>
</dbReference>
<dbReference type="GO" id="GO:0003714">
    <property type="term" value="F:transcription corepressor activity"/>
    <property type="evidence" value="ECO:0000318"/>
    <property type="project" value="GO_Central"/>
</dbReference>
<dbReference type="Pfam" id="PF19426">
    <property type="entry name" value="MIER1_3_C"/>
    <property type="match status" value="1"/>
</dbReference>
<dbReference type="GeneID" id="118432539"/>
<keyword evidence="12" id="KW-1185">Reference proteome</keyword>
<dbReference type="GO" id="GO:0008270">
    <property type="term" value="F:zinc ion binding"/>
    <property type="evidence" value="ECO:0007669"/>
    <property type="project" value="UniProtKB-KW"/>
</dbReference>
<reference evidence="13" key="3">
    <citation type="submission" date="2025-08" db="UniProtKB">
        <authorList>
            <consortium name="RefSeq"/>
        </authorList>
    </citation>
    <scope>IDENTIFICATION</scope>
</reference>
<name>A0A9J7NDT5_BRAFL</name>
<evidence type="ECO:0000313" key="12">
    <source>
        <dbReference type="Proteomes" id="UP000001554"/>
    </source>
</evidence>
<keyword evidence="8" id="KW-0539">Nucleus</keyword>
<evidence type="ECO:0000256" key="4">
    <source>
        <dbReference type="ARBA" id="ARBA00022833"/>
    </source>
</evidence>
<dbReference type="Pfam" id="PF01448">
    <property type="entry name" value="ELM2"/>
    <property type="match status" value="1"/>
</dbReference>
<feature type="compositionally biased region" description="Basic and acidic residues" evidence="9">
    <location>
        <begin position="94"/>
        <end position="105"/>
    </location>
</feature>
<dbReference type="KEGG" id="bfo:118432539"/>
<dbReference type="PROSITE" id="PS51293">
    <property type="entry name" value="SANT"/>
    <property type="match status" value="1"/>
</dbReference>
<dbReference type="Proteomes" id="UP000001554">
    <property type="component" value="Chromosome 15"/>
</dbReference>
<feature type="domain" description="ELM2" evidence="10">
    <location>
        <begin position="164"/>
        <end position="263"/>
    </location>
</feature>
<sequence length="519" mass="56748">MAETVPGDSSPESDREFNPSAEMLIDEIDDEQTLEEEEAQDSGDSNEVAELEKEGDMPLEQLLAMYGYSDEGPHPPSSDGEAEFPPPDLTPDLTLDKEQIARDLLPDETPEDREASSSLEFLARLDGEGEANHRTLRPRTNGEGYSEDDDEDDEDYVPADDWKKNIQVGPDYQAKVPAGLCAYDESKPVPYDSEDRLLWDPTRLDDKQVENYLDEYASLAPGSPGMGAVPAGGHVRDDEQALFLLMQCDGDFQEALRRKRMQSVTPATEESLWSEEDCRNFESGLRMYGKDFHMIQKTRLPMKSVGDLVHFYYLWKKTERHDMFANHARLGKKKYNFHPGVTDYMDRLLDESESQASSRASSPNFSSSLKHKHLISSMGSSSSGYIPSLADFNTGTPTIPVIDPNLATSSAGGFDLDGLGIQALSSLLNNDLGGNDLLDGQPLKKFKSDPEASGGLHSSRANHIFDGGEGGGKQGHEVTFTGIGTAAMATISSGGLHTESLLMTSALRPGAASVESCSQ</sequence>
<evidence type="ECO:0000256" key="2">
    <source>
        <dbReference type="ARBA" id="ARBA00022723"/>
    </source>
</evidence>
<keyword evidence="4" id="KW-0862">Zinc</keyword>
<evidence type="ECO:0000256" key="8">
    <source>
        <dbReference type="ARBA" id="ARBA00023242"/>
    </source>
</evidence>
<protein>
    <submittedName>
        <fullName evidence="13">Mesoderm induction early response protein 1-like</fullName>
    </submittedName>
</protein>
<dbReference type="PROSITE" id="PS51156">
    <property type="entry name" value="ELM2"/>
    <property type="match status" value="1"/>
</dbReference>
<evidence type="ECO:0000256" key="6">
    <source>
        <dbReference type="ARBA" id="ARBA00023125"/>
    </source>
</evidence>
<dbReference type="GO" id="GO:0042826">
    <property type="term" value="F:histone deacetylase binding"/>
    <property type="evidence" value="ECO:0000318"/>
    <property type="project" value="GO_Central"/>
</dbReference>
<evidence type="ECO:0000256" key="1">
    <source>
        <dbReference type="ARBA" id="ARBA00022491"/>
    </source>
</evidence>
<gene>
    <name evidence="13" type="primary">LOC118432539</name>
</gene>
<dbReference type="PANTHER" id="PTHR10865">
    <property type="entry name" value="METASTASIS-ASSOCIATED PROTEIN AND MESODERM INDUCTION EARLY RESPONSE PROTEIN"/>
    <property type="match status" value="1"/>
</dbReference>
<organism evidence="12 13">
    <name type="scientific">Branchiostoma floridae</name>
    <name type="common">Florida lancelet</name>
    <name type="synonym">Amphioxus</name>
    <dbReference type="NCBI Taxonomy" id="7739"/>
    <lineage>
        <taxon>Eukaryota</taxon>
        <taxon>Metazoa</taxon>
        <taxon>Chordata</taxon>
        <taxon>Cephalochordata</taxon>
        <taxon>Leptocardii</taxon>
        <taxon>Amphioxiformes</taxon>
        <taxon>Branchiostomatidae</taxon>
        <taxon>Branchiostoma</taxon>
    </lineage>
</organism>
<feature type="compositionally biased region" description="Acidic residues" evidence="9">
    <location>
        <begin position="145"/>
        <end position="157"/>
    </location>
</feature>
<dbReference type="InterPro" id="IPR045787">
    <property type="entry name" value="MIER1/3_C"/>
</dbReference>
<dbReference type="FunFam" id="1.10.10.60:FF:000012">
    <property type="entry name" value="Metastasis-associated 1 family, member 3"/>
    <property type="match status" value="1"/>
</dbReference>
<evidence type="ECO:0000256" key="5">
    <source>
        <dbReference type="ARBA" id="ARBA00023015"/>
    </source>
</evidence>
<keyword evidence="1" id="KW-0678">Repressor</keyword>
<dbReference type="SUPFAM" id="SSF46689">
    <property type="entry name" value="Homeodomain-like"/>
    <property type="match status" value="1"/>
</dbReference>
<dbReference type="Gene3D" id="4.10.1240.50">
    <property type="match status" value="1"/>
</dbReference>
<dbReference type="OrthoDB" id="5916873at2759"/>
<evidence type="ECO:0000256" key="7">
    <source>
        <dbReference type="ARBA" id="ARBA00023163"/>
    </source>
</evidence>
<reference evidence="13" key="1">
    <citation type="journal article" date="2016" name="Genome Biol. Evol.">
        <title>Conserved non-coding elements in the most distant genera of cephalochordates: the Goldilocks principle.</title>
        <authorList>
            <person name="Yue J.X."/>
            <person name="Kozmikova I."/>
            <person name="Ono H."/>
            <person name="Nossa C.W."/>
            <person name="Kozmik Z."/>
            <person name="Putnam N.H."/>
            <person name="Yu J.K."/>
            <person name="Holland L.Z."/>
        </authorList>
    </citation>
    <scope>NUCLEOTIDE SEQUENCE</scope>
</reference>
<dbReference type="InterPro" id="IPR000949">
    <property type="entry name" value="ELM2_dom"/>
</dbReference>
<dbReference type="InterPro" id="IPR009057">
    <property type="entry name" value="Homeodomain-like_sf"/>
</dbReference>
<dbReference type="GO" id="GO:0005654">
    <property type="term" value="C:nucleoplasm"/>
    <property type="evidence" value="ECO:0000318"/>
    <property type="project" value="GO_Central"/>
</dbReference>
<dbReference type="GO" id="GO:0000122">
    <property type="term" value="P:negative regulation of transcription by RNA polymerase II"/>
    <property type="evidence" value="ECO:0000318"/>
    <property type="project" value="GO_Central"/>
</dbReference>
<dbReference type="RefSeq" id="XP_035700052.1">
    <property type="nucleotide sequence ID" value="XM_035844159.1"/>
</dbReference>
<dbReference type="InterPro" id="IPR040138">
    <property type="entry name" value="MIER/MTA"/>
</dbReference>
<feature type="region of interest" description="Disordered" evidence="9">
    <location>
        <begin position="1"/>
        <end position="157"/>
    </location>
</feature>
<evidence type="ECO:0000256" key="9">
    <source>
        <dbReference type="SAM" id="MobiDB-lite"/>
    </source>
</evidence>
<dbReference type="CDD" id="cd11661">
    <property type="entry name" value="SANT_MTA3_like"/>
    <property type="match status" value="1"/>
</dbReference>
<keyword evidence="6" id="KW-0238">DNA-binding</keyword>
<keyword evidence="5" id="KW-0805">Transcription regulation</keyword>
<feature type="compositionally biased region" description="Basic and acidic residues" evidence="9">
    <location>
        <begin position="123"/>
        <end position="133"/>
    </location>
</feature>
<evidence type="ECO:0000313" key="13">
    <source>
        <dbReference type="RefSeq" id="XP_035700052.1"/>
    </source>
</evidence>
<keyword evidence="2" id="KW-0479">Metal-binding</keyword>
<dbReference type="SMART" id="SM01189">
    <property type="entry name" value="ELM2"/>
    <property type="match status" value="1"/>
</dbReference>
<dbReference type="Gene3D" id="1.10.10.60">
    <property type="entry name" value="Homeodomain-like"/>
    <property type="match status" value="1"/>
</dbReference>
<evidence type="ECO:0000259" key="10">
    <source>
        <dbReference type="PROSITE" id="PS51156"/>
    </source>
</evidence>
<proteinExistence type="predicted"/>
<dbReference type="OMA" id="PRRCKYL"/>
<accession>A0A9J7NDT5</accession>
<evidence type="ECO:0000256" key="3">
    <source>
        <dbReference type="ARBA" id="ARBA00022771"/>
    </source>
</evidence>
<dbReference type="InterPro" id="IPR017884">
    <property type="entry name" value="SANT_dom"/>
</dbReference>
<feature type="domain" description="SANT" evidence="11">
    <location>
        <begin position="268"/>
        <end position="320"/>
    </location>
</feature>
<keyword evidence="7" id="KW-0804">Transcription</keyword>
<evidence type="ECO:0000259" key="11">
    <source>
        <dbReference type="PROSITE" id="PS51293"/>
    </source>
</evidence>
<reference evidence="12" key="2">
    <citation type="journal article" date="2020" name="Nat. Ecol. Evol.">
        <title>Deeply conserved synteny resolves early events in vertebrate evolution.</title>
        <authorList>
            <person name="Simakov O."/>
            <person name="Marletaz F."/>
            <person name="Yue J.X."/>
            <person name="O'Connell B."/>
            <person name="Jenkins J."/>
            <person name="Brandt A."/>
            <person name="Calef R."/>
            <person name="Tung C.H."/>
            <person name="Huang T.K."/>
            <person name="Schmutz J."/>
            <person name="Satoh N."/>
            <person name="Yu J.K."/>
            <person name="Putnam N.H."/>
            <person name="Green R.E."/>
            <person name="Rokhsar D.S."/>
        </authorList>
    </citation>
    <scope>NUCLEOTIDE SEQUENCE [LARGE SCALE GENOMIC DNA]</scope>
    <source>
        <strain evidence="12">S238N-H82</strain>
    </source>
</reference>
<feature type="compositionally biased region" description="Acidic residues" evidence="9">
    <location>
        <begin position="24"/>
        <end position="41"/>
    </location>
</feature>
<keyword evidence="3" id="KW-0863">Zinc-finger</keyword>
<dbReference type="AlphaFoldDB" id="A0A9J7NDT5"/>